<evidence type="ECO:0000313" key="5">
    <source>
        <dbReference type="Proteomes" id="UP000183447"/>
    </source>
</evidence>
<dbReference type="Pfam" id="PF01979">
    <property type="entry name" value="Amidohydro_1"/>
    <property type="match status" value="1"/>
</dbReference>
<dbReference type="STRING" id="665118.SAMN02983003_3676"/>
<evidence type="ECO:0000256" key="2">
    <source>
        <dbReference type="ARBA" id="ARBA00022801"/>
    </source>
</evidence>
<dbReference type="GO" id="GO:0016810">
    <property type="term" value="F:hydrolase activity, acting on carbon-nitrogen (but not peptide) bonds"/>
    <property type="evidence" value="ECO:0007669"/>
    <property type="project" value="InterPro"/>
</dbReference>
<dbReference type="SUPFAM" id="SSF51338">
    <property type="entry name" value="Composite domain of metallo-dependent hydrolases"/>
    <property type="match status" value="1"/>
</dbReference>
<reference evidence="4 5" key="1">
    <citation type="submission" date="2016-11" db="EMBL/GenBank/DDBJ databases">
        <authorList>
            <person name="Jaros S."/>
            <person name="Januszkiewicz K."/>
            <person name="Wedrychowicz H."/>
        </authorList>
    </citation>
    <scope>NUCLEOTIDE SEQUENCE [LARGE SCALE GENOMIC DNA]</scope>
    <source>
        <strain evidence="4 5">ATCC 23634</strain>
    </source>
</reference>
<dbReference type="InterPro" id="IPR050287">
    <property type="entry name" value="MTA/SAH_deaminase"/>
</dbReference>
<sequence length="461" mass="49155">MAGQASKDEEGGRHGPGPAMTLLLTNARILTMDGARTEHERGWLRIEGTTIAALAPGDAPQVAGAEIIDCGGDLVMPGLVNTHCHLAMTLFRGLGEDVDDRLYRYILPLERHFVGPEMVRIGTALAALESIMGGTTSVADMYYFETMVGEVMAASGLRAIVGQTLADFSPPDHADFDEGFARVEELVDRFAGHPLVIPSIAPHAPYSTGRAVMARIADWSADHPHVPVQMHLAESTLEVEWAKNTHAASTVAVTRDAGLLKPGLIAAHCLQLDDADIAMMAEAGVGVATNPRSNGKAGRGIAPIEALRKAGLPAGIGSDGAMSGNTLDLFAQFAPVSMFAKLRAGSRRPLPAVDVITMATIEGARVLGLADKVGSLAVGKQADLIRIDLSAPRLHPIYDIYAMLVFATLPTDIRATMVAGRWLMVDRQVQTLERDKVLADATQLAGQFRAEMARIDERLRQ</sequence>
<dbReference type="Gene3D" id="2.30.40.10">
    <property type="entry name" value="Urease, subunit C, domain 1"/>
    <property type="match status" value="1"/>
</dbReference>
<dbReference type="SUPFAM" id="SSF51556">
    <property type="entry name" value="Metallo-dependent hydrolases"/>
    <property type="match status" value="1"/>
</dbReference>
<evidence type="ECO:0000256" key="1">
    <source>
        <dbReference type="ARBA" id="ARBA00006745"/>
    </source>
</evidence>
<dbReference type="PANTHER" id="PTHR43794">
    <property type="entry name" value="AMINOHYDROLASE SSNA-RELATED"/>
    <property type="match status" value="1"/>
</dbReference>
<organism evidence="4 5">
    <name type="scientific">Devosia enhydra</name>
    <dbReference type="NCBI Taxonomy" id="665118"/>
    <lineage>
        <taxon>Bacteria</taxon>
        <taxon>Pseudomonadati</taxon>
        <taxon>Pseudomonadota</taxon>
        <taxon>Alphaproteobacteria</taxon>
        <taxon>Hyphomicrobiales</taxon>
        <taxon>Devosiaceae</taxon>
        <taxon>Devosia</taxon>
    </lineage>
</organism>
<protein>
    <submittedName>
        <fullName evidence="4">Cytosine/adenosine deaminase</fullName>
    </submittedName>
</protein>
<dbReference type="Gene3D" id="3.20.20.140">
    <property type="entry name" value="Metal-dependent hydrolases"/>
    <property type="match status" value="1"/>
</dbReference>
<gene>
    <name evidence="4" type="ORF">SAMN02983003_3676</name>
</gene>
<keyword evidence="5" id="KW-1185">Reference proteome</keyword>
<dbReference type="Proteomes" id="UP000183447">
    <property type="component" value="Unassembled WGS sequence"/>
</dbReference>
<feature type="domain" description="Amidohydrolase-related" evidence="3">
    <location>
        <begin position="74"/>
        <end position="422"/>
    </location>
</feature>
<dbReference type="PANTHER" id="PTHR43794:SF11">
    <property type="entry name" value="AMIDOHYDROLASE-RELATED DOMAIN-CONTAINING PROTEIN"/>
    <property type="match status" value="1"/>
</dbReference>
<dbReference type="InterPro" id="IPR032466">
    <property type="entry name" value="Metal_Hydrolase"/>
</dbReference>
<accession>A0A1K2I279</accession>
<dbReference type="AlphaFoldDB" id="A0A1K2I279"/>
<evidence type="ECO:0000259" key="3">
    <source>
        <dbReference type="Pfam" id="PF01979"/>
    </source>
</evidence>
<comment type="similarity">
    <text evidence="1">Belongs to the metallo-dependent hydrolases superfamily. ATZ/TRZ family.</text>
</comment>
<proteinExistence type="inferred from homology"/>
<dbReference type="CDD" id="cd01298">
    <property type="entry name" value="ATZ_TRZ_like"/>
    <property type="match status" value="1"/>
</dbReference>
<dbReference type="EMBL" id="FPKU01000003">
    <property type="protein sequence ID" value="SFZ86494.1"/>
    <property type="molecule type" value="Genomic_DNA"/>
</dbReference>
<dbReference type="InterPro" id="IPR006680">
    <property type="entry name" value="Amidohydro-rel"/>
</dbReference>
<evidence type="ECO:0000313" key="4">
    <source>
        <dbReference type="EMBL" id="SFZ86494.1"/>
    </source>
</evidence>
<dbReference type="InterPro" id="IPR011059">
    <property type="entry name" value="Metal-dep_hydrolase_composite"/>
</dbReference>
<name>A0A1K2I279_9HYPH</name>
<keyword evidence="2" id="KW-0378">Hydrolase</keyword>